<proteinExistence type="predicted"/>
<protein>
    <submittedName>
        <fullName evidence="1">Uncharacterized protein</fullName>
    </submittedName>
</protein>
<comment type="caution">
    <text evidence="1">The sequence shown here is derived from an EMBL/GenBank/DDBJ whole genome shotgun (WGS) entry which is preliminary data.</text>
</comment>
<name>A0A5B7JBP8_PORTR</name>
<dbReference type="AlphaFoldDB" id="A0A5B7JBP8"/>
<keyword evidence="2" id="KW-1185">Reference proteome</keyword>
<evidence type="ECO:0000313" key="1">
    <source>
        <dbReference type="EMBL" id="MPC89774.1"/>
    </source>
</evidence>
<dbReference type="Proteomes" id="UP000324222">
    <property type="component" value="Unassembled WGS sequence"/>
</dbReference>
<dbReference type="EMBL" id="VSRR010082133">
    <property type="protein sequence ID" value="MPC89774.1"/>
    <property type="molecule type" value="Genomic_DNA"/>
</dbReference>
<reference evidence="1 2" key="1">
    <citation type="submission" date="2019-05" db="EMBL/GenBank/DDBJ databases">
        <title>Another draft genome of Portunus trituberculatus and its Hox gene families provides insights of decapod evolution.</title>
        <authorList>
            <person name="Jeong J.-H."/>
            <person name="Song I."/>
            <person name="Kim S."/>
            <person name="Choi T."/>
            <person name="Kim D."/>
            <person name="Ryu S."/>
            <person name="Kim W."/>
        </authorList>
    </citation>
    <scope>NUCLEOTIDE SEQUENCE [LARGE SCALE GENOMIC DNA]</scope>
    <source>
        <tissue evidence="1">Muscle</tissue>
    </source>
</reference>
<accession>A0A5B7JBP8</accession>
<gene>
    <name evidence="1" type="ORF">E2C01_084734</name>
</gene>
<sequence>MELQISLRLYRELTFLSPSWRGRRKRERRVAVSNPFLREAEGAALSVTSWSWDVYLSCRYVETLWYGTVTTSGELIRFQ</sequence>
<evidence type="ECO:0000313" key="2">
    <source>
        <dbReference type="Proteomes" id="UP000324222"/>
    </source>
</evidence>
<organism evidence="1 2">
    <name type="scientific">Portunus trituberculatus</name>
    <name type="common">Swimming crab</name>
    <name type="synonym">Neptunus trituberculatus</name>
    <dbReference type="NCBI Taxonomy" id="210409"/>
    <lineage>
        <taxon>Eukaryota</taxon>
        <taxon>Metazoa</taxon>
        <taxon>Ecdysozoa</taxon>
        <taxon>Arthropoda</taxon>
        <taxon>Crustacea</taxon>
        <taxon>Multicrustacea</taxon>
        <taxon>Malacostraca</taxon>
        <taxon>Eumalacostraca</taxon>
        <taxon>Eucarida</taxon>
        <taxon>Decapoda</taxon>
        <taxon>Pleocyemata</taxon>
        <taxon>Brachyura</taxon>
        <taxon>Eubrachyura</taxon>
        <taxon>Portunoidea</taxon>
        <taxon>Portunidae</taxon>
        <taxon>Portuninae</taxon>
        <taxon>Portunus</taxon>
    </lineage>
</organism>